<name>A0A7T9DKR0_9ARCH</name>
<accession>A0A7T9DKR0</accession>
<evidence type="ECO:0000313" key="2">
    <source>
        <dbReference type="EMBL" id="QQR93091.1"/>
    </source>
</evidence>
<feature type="transmembrane region" description="Helical" evidence="1">
    <location>
        <begin position="238"/>
        <end position="259"/>
    </location>
</feature>
<dbReference type="Proteomes" id="UP000596004">
    <property type="component" value="Chromosome"/>
</dbReference>
<keyword evidence="1" id="KW-0472">Membrane</keyword>
<organism evidence="2">
    <name type="scientific">Candidatus Iainarchaeum sp</name>
    <dbReference type="NCBI Taxonomy" id="3101447"/>
    <lineage>
        <taxon>Archaea</taxon>
        <taxon>Candidatus Iainarchaeota</taxon>
        <taxon>Candidatus Iainarchaeia</taxon>
        <taxon>Candidatus Iainarchaeales</taxon>
        <taxon>Candidatus Iainarchaeaceae</taxon>
        <taxon>Candidatus Iainarchaeum</taxon>
    </lineage>
</organism>
<feature type="transmembrane region" description="Helical" evidence="1">
    <location>
        <begin position="122"/>
        <end position="143"/>
    </location>
</feature>
<keyword evidence="1" id="KW-0812">Transmembrane</keyword>
<dbReference type="AlphaFoldDB" id="A0A7T9DKR0"/>
<proteinExistence type="predicted"/>
<evidence type="ECO:0000256" key="1">
    <source>
        <dbReference type="SAM" id="Phobius"/>
    </source>
</evidence>
<protein>
    <recommendedName>
        <fullName evidence="3">HMA domain-containing protein</fullName>
    </recommendedName>
</protein>
<feature type="transmembrane region" description="Helical" evidence="1">
    <location>
        <begin position="155"/>
        <end position="177"/>
    </location>
</feature>
<feature type="transmembrane region" description="Helical" evidence="1">
    <location>
        <begin position="183"/>
        <end position="202"/>
    </location>
</feature>
<feature type="transmembrane region" description="Helical" evidence="1">
    <location>
        <begin position="98"/>
        <end position="116"/>
    </location>
</feature>
<feature type="transmembrane region" description="Helical" evidence="1">
    <location>
        <begin position="280"/>
        <end position="305"/>
    </location>
</feature>
<sequence>MTTTIQLPIRNVSCDACEKVIGRLLRRFDQAKIESISKDATTLTLTCEEKELPGIKAKLSEYNYLNETTPRAHPSFVLHRIVQGHAAYRREHELLTQTLLLFATLFIGMGFAFLLWGQSERFTILFPILALLPMGIAVNAGALQHVRQLVHHLNCANGMMAGMIIGMIAGFMSGAVIGATNGMFMGSIVGMGIGMGASAYAVRKVGIMGILEGLMAGLMAGTMGAMLSVMMLTDHLIVFLYILFAVCIFILLGMSYFMLKEVGPIQDEGKETPLLPLATLGLLVLLGFMLLALFGPQSLIAFGVVA</sequence>
<reference evidence="2" key="1">
    <citation type="submission" date="2020-11" db="EMBL/GenBank/DDBJ databases">
        <title>Connecting structure to function with the recovery of over 1000 high-quality activated sludge metagenome-assembled genomes encoding full-length rRNA genes using long-read sequencing.</title>
        <authorList>
            <person name="Singleton C.M."/>
            <person name="Petriglieri F."/>
            <person name="Kristensen J.M."/>
            <person name="Kirkegaard R.H."/>
            <person name="Michaelsen T.Y."/>
            <person name="Andersen M.H."/>
            <person name="Karst S.M."/>
            <person name="Dueholm M.S."/>
            <person name="Nielsen P.H."/>
            <person name="Albertsen M."/>
        </authorList>
    </citation>
    <scope>NUCLEOTIDE SEQUENCE</scope>
    <source>
        <strain evidence="2">Fred_18-Q3-R57-64_BAT3C.431</strain>
    </source>
</reference>
<dbReference type="EMBL" id="CP064981">
    <property type="protein sequence ID" value="QQR93091.1"/>
    <property type="molecule type" value="Genomic_DNA"/>
</dbReference>
<evidence type="ECO:0008006" key="3">
    <source>
        <dbReference type="Google" id="ProtNLM"/>
    </source>
</evidence>
<keyword evidence="1" id="KW-1133">Transmembrane helix</keyword>
<gene>
    <name evidence="2" type="ORF">IPJ89_02535</name>
</gene>
<feature type="transmembrane region" description="Helical" evidence="1">
    <location>
        <begin position="214"/>
        <end position="232"/>
    </location>
</feature>